<dbReference type="PRINTS" id="PR01179">
    <property type="entry name" value="ODADCRBXLASE"/>
</dbReference>
<dbReference type="SUPFAM" id="SSF51419">
    <property type="entry name" value="PLP-binding barrel"/>
    <property type="match status" value="1"/>
</dbReference>
<evidence type="ECO:0000313" key="5">
    <source>
        <dbReference type="EMBL" id="SMC65743.1"/>
    </source>
</evidence>
<dbReference type="Proteomes" id="UP000192418">
    <property type="component" value="Unassembled WGS sequence"/>
</dbReference>
<dbReference type="InterPro" id="IPR029066">
    <property type="entry name" value="PLP-binding_barrel"/>
</dbReference>
<feature type="active site" description="Proton donor" evidence="3">
    <location>
        <position position="374"/>
    </location>
</feature>
<keyword evidence="2 3" id="KW-0663">Pyridoxal phosphate</keyword>
<dbReference type="InterPro" id="IPR022644">
    <property type="entry name" value="De-COase2_N"/>
</dbReference>
<dbReference type="Pfam" id="PF02784">
    <property type="entry name" value="Orn_Arg_deC_N"/>
    <property type="match status" value="1"/>
</dbReference>
<feature type="domain" description="Orn/DAP/Arg decarboxylase 2 N-terminal" evidence="4">
    <location>
        <begin position="63"/>
        <end position="314"/>
    </location>
</feature>
<dbReference type="RefSeq" id="WP_084068134.1">
    <property type="nucleotide sequence ID" value="NZ_FWXY01000006.1"/>
</dbReference>
<dbReference type="EMBL" id="FWXY01000006">
    <property type="protein sequence ID" value="SMC65743.1"/>
    <property type="molecule type" value="Genomic_DNA"/>
</dbReference>
<dbReference type="OrthoDB" id="9802241at2"/>
<dbReference type="PANTHER" id="PTHR43727">
    <property type="entry name" value="DIAMINOPIMELATE DECARBOXYLASE"/>
    <property type="match status" value="1"/>
</dbReference>
<dbReference type="GO" id="GO:0008836">
    <property type="term" value="F:diaminopimelate decarboxylase activity"/>
    <property type="evidence" value="ECO:0007669"/>
    <property type="project" value="TreeGrafter"/>
</dbReference>
<organism evidence="5 6">
    <name type="scientific">Desulfocicer vacuolatum DSM 3385</name>
    <dbReference type="NCBI Taxonomy" id="1121400"/>
    <lineage>
        <taxon>Bacteria</taxon>
        <taxon>Pseudomonadati</taxon>
        <taxon>Thermodesulfobacteriota</taxon>
        <taxon>Desulfobacteria</taxon>
        <taxon>Desulfobacterales</taxon>
        <taxon>Desulfobacteraceae</taxon>
        <taxon>Desulfocicer</taxon>
    </lineage>
</organism>
<dbReference type="SUPFAM" id="SSF50621">
    <property type="entry name" value="Alanine racemase C-terminal domain-like"/>
    <property type="match status" value="1"/>
</dbReference>
<protein>
    <submittedName>
        <fullName evidence="5">Diaminopimelate decarboxylase</fullName>
    </submittedName>
</protein>
<proteinExistence type="predicted"/>
<evidence type="ECO:0000259" key="4">
    <source>
        <dbReference type="Pfam" id="PF02784"/>
    </source>
</evidence>
<dbReference type="AlphaFoldDB" id="A0A1W2AYH5"/>
<evidence type="ECO:0000313" key="6">
    <source>
        <dbReference type="Proteomes" id="UP000192418"/>
    </source>
</evidence>
<dbReference type="PANTHER" id="PTHR43727:SF2">
    <property type="entry name" value="GROUP IV DECARBOXYLASE"/>
    <property type="match status" value="1"/>
</dbReference>
<evidence type="ECO:0000256" key="1">
    <source>
        <dbReference type="ARBA" id="ARBA00001933"/>
    </source>
</evidence>
<feature type="modified residue" description="N6-(pyridoxal phosphate)lysine" evidence="3">
    <location>
        <position position="80"/>
    </location>
</feature>
<evidence type="ECO:0000256" key="3">
    <source>
        <dbReference type="PIRSR" id="PIRSR600183-50"/>
    </source>
</evidence>
<dbReference type="InterPro" id="IPR000183">
    <property type="entry name" value="Orn/DAP/Arg_de-COase"/>
</dbReference>
<keyword evidence="6" id="KW-1185">Reference proteome</keyword>
<dbReference type="InterPro" id="IPR009006">
    <property type="entry name" value="Ala_racemase/Decarboxylase_C"/>
</dbReference>
<accession>A0A1W2AYH5</accession>
<evidence type="ECO:0000256" key="2">
    <source>
        <dbReference type="ARBA" id="ARBA00022898"/>
    </source>
</evidence>
<reference evidence="5 6" key="1">
    <citation type="submission" date="2017-04" db="EMBL/GenBank/DDBJ databases">
        <authorList>
            <person name="Afonso C.L."/>
            <person name="Miller P.J."/>
            <person name="Scott M.A."/>
            <person name="Spackman E."/>
            <person name="Goraichik I."/>
            <person name="Dimitrov K.M."/>
            <person name="Suarez D.L."/>
            <person name="Swayne D.E."/>
        </authorList>
    </citation>
    <scope>NUCLEOTIDE SEQUENCE [LARGE SCALE GENOMIC DNA]</scope>
    <source>
        <strain evidence="5 6">DSM 3385</strain>
    </source>
</reference>
<dbReference type="Gene3D" id="3.20.20.10">
    <property type="entry name" value="Alanine racemase"/>
    <property type="match status" value="1"/>
</dbReference>
<dbReference type="STRING" id="1121400.SAMN02746065_106155"/>
<sequence length="422" mass="48118">MFLPVNTTHRTETAPDFRDEEITSFVEIFFNKGRQFIHTMGSRLTPCYLFEPAVITDRAEKFKRAFQSHLPDTGFYYAMKSNNFPDVSGTILKSDFGLDVSSGVELELALELGATNIVFSGPGKTETELDMAVMNNDKVVVLMDSLTELKRLEERAARINKKIRTGVRLTTEPTGLWKKFGILPENLNKFIQAAKACPHIRFQGLQFHSSWNMAPEKQVKFIEKLGQILGALPERHRGMIRFIDIGGGYWPEQGEWILETQEMEKQRNGRGKAIRINPSTPIEHFAEEISQALFLHIHNQINCRIYFEPGRWISNDAMHIIIKVMDKKYDNLVITDAGINAVGWERFETDYFPVLNLSQPAMTEKDCLILGSLCTPHDVWGYRYWGEDIKEGDLLMIPTQGAYTYSLGQAFIKAVPPVLSFP</sequence>
<dbReference type="Gene3D" id="2.40.37.10">
    <property type="entry name" value="Lyase, Ornithine Decarboxylase, Chain A, domain 1"/>
    <property type="match status" value="1"/>
</dbReference>
<comment type="cofactor">
    <cofactor evidence="1 3">
        <name>pyridoxal 5'-phosphate</name>
        <dbReference type="ChEBI" id="CHEBI:597326"/>
    </cofactor>
</comment>
<gene>
    <name evidence="5" type="ORF">SAMN02746065_106155</name>
</gene>
<name>A0A1W2AYH5_9BACT</name>
<dbReference type="GO" id="GO:0009089">
    <property type="term" value="P:lysine biosynthetic process via diaminopimelate"/>
    <property type="evidence" value="ECO:0007669"/>
    <property type="project" value="TreeGrafter"/>
</dbReference>